<gene>
    <name evidence="8" type="ORF">BP6252_01937</name>
</gene>
<keyword evidence="9" id="KW-1185">Reference proteome</keyword>
<dbReference type="GO" id="GO:0005634">
    <property type="term" value="C:nucleus"/>
    <property type="evidence" value="ECO:0007669"/>
    <property type="project" value="UniProtKB-SubCell"/>
</dbReference>
<dbReference type="GO" id="GO:0097361">
    <property type="term" value="C:cytosolic [4Fe-4S] assembly targeting complex"/>
    <property type="evidence" value="ECO:0007669"/>
    <property type="project" value="UniProtKB-UniRule"/>
</dbReference>
<dbReference type="Gene3D" id="1.25.10.10">
    <property type="entry name" value="Leucine-rich Repeat Variant"/>
    <property type="match status" value="1"/>
</dbReference>
<evidence type="ECO:0000259" key="6">
    <source>
        <dbReference type="Pfam" id="PF12460"/>
    </source>
</evidence>
<evidence type="ECO:0000256" key="5">
    <source>
        <dbReference type="RuleBase" id="RU367072"/>
    </source>
</evidence>
<proteinExistence type="inferred from homology"/>
<dbReference type="PANTHER" id="PTHR12891:SF0">
    <property type="entry name" value="MMS19 NUCLEOTIDE EXCISION REPAIR PROTEIN HOMOLOG"/>
    <property type="match status" value="1"/>
</dbReference>
<organism evidence="8 9">
    <name type="scientific">Coleophoma cylindrospora</name>
    <dbReference type="NCBI Taxonomy" id="1849047"/>
    <lineage>
        <taxon>Eukaryota</taxon>
        <taxon>Fungi</taxon>
        <taxon>Dikarya</taxon>
        <taxon>Ascomycota</taxon>
        <taxon>Pezizomycotina</taxon>
        <taxon>Leotiomycetes</taxon>
        <taxon>Helotiales</taxon>
        <taxon>Dermateaceae</taxon>
        <taxon>Coleophoma</taxon>
    </lineage>
</organism>
<evidence type="ECO:0000256" key="1">
    <source>
        <dbReference type="ARBA" id="ARBA00004123"/>
    </source>
</evidence>
<dbReference type="Pfam" id="PF12460">
    <property type="entry name" value="MMS19_C"/>
    <property type="match status" value="1"/>
</dbReference>
<dbReference type="SUPFAM" id="SSF48371">
    <property type="entry name" value="ARM repeat"/>
    <property type="match status" value="1"/>
</dbReference>
<evidence type="ECO:0000256" key="2">
    <source>
        <dbReference type="ARBA" id="ARBA00009340"/>
    </source>
</evidence>
<keyword evidence="4 5" id="KW-0539">Nucleus</keyword>
<comment type="subcellular location">
    <subcellularLocation>
        <location evidence="1 5">Nucleus</location>
    </subcellularLocation>
</comment>
<dbReference type="InterPro" id="IPR024687">
    <property type="entry name" value="MMS19_C"/>
</dbReference>
<evidence type="ECO:0000313" key="8">
    <source>
        <dbReference type="EMBL" id="RDW84347.1"/>
    </source>
</evidence>
<keyword evidence="3" id="KW-0677">Repeat</keyword>
<evidence type="ECO:0000256" key="4">
    <source>
        <dbReference type="ARBA" id="ARBA00023242"/>
    </source>
</evidence>
<reference evidence="8 9" key="1">
    <citation type="journal article" date="2018" name="IMA Fungus">
        <title>IMA Genome-F 9: Draft genome sequence of Annulohypoxylon stygium, Aspergillus mulundensis, Berkeleyomyces basicola (syn. Thielaviopsis basicola), Ceratocystis smalleyi, two Cercospora beticola strains, Coleophoma cylindrospora, Fusarium fracticaudum, Phialophora cf. hyalina, and Morchella septimelata.</title>
        <authorList>
            <person name="Wingfield B.D."/>
            <person name="Bills G.F."/>
            <person name="Dong Y."/>
            <person name="Huang W."/>
            <person name="Nel W.J."/>
            <person name="Swalarsk-Parry B.S."/>
            <person name="Vaghefi N."/>
            <person name="Wilken P.M."/>
            <person name="An Z."/>
            <person name="de Beer Z.W."/>
            <person name="De Vos L."/>
            <person name="Chen L."/>
            <person name="Duong T.A."/>
            <person name="Gao Y."/>
            <person name="Hammerbacher A."/>
            <person name="Kikkert J.R."/>
            <person name="Li Y."/>
            <person name="Li H."/>
            <person name="Li K."/>
            <person name="Li Q."/>
            <person name="Liu X."/>
            <person name="Ma X."/>
            <person name="Naidoo K."/>
            <person name="Pethybridge S.J."/>
            <person name="Sun J."/>
            <person name="Steenkamp E.T."/>
            <person name="van der Nest M.A."/>
            <person name="van Wyk S."/>
            <person name="Wingfield M.J."/>
            <person name="Xiong C."/>
            <person name="Yue Q."/>
            <person name="Zhang X."/>
        </authorList>
    </citation>
    <scope>NUCLEOTIDE SEQUENCE [LARGE SCALE GENOMIC DNA]</scope>
    <source>
        <strain evidence="8 9">BP6252</strain>
    </source>
</reference>
<dbReference type="GO" id="GO:0051604">
    <property type="term" value="P:protein maturation"/>
    <property type="evidence" value="ECO:0007669"/>
    <property type="project" value="UniProtKB-UniRule"/>
</dbReference>
<dbReference type="GO" id="GO:0006281">
    <property type="term" value="P:DNA repair"/>
    <property type="evidence" value="ECO:0007669"/>
    <property type="project" value="UniProtKB-UniRule"/>
</dbReference>
<name>A0A3D8SDC7_9HELO</name>
<dbReference type="InterPro" id="IPR039920">
    <property type="entry name" value="MMS19"/>
</dbReference>
<evidence type="ECO:0000259" key="7">
    <source>
        <dbReference type="Pfam" id="PF14500"/>
    </source>
</evidence>
<keyword evidence="5" id="KW-0234">DNA repair</keyword>
<dbReference type="Pfam" id="PF14500">
    <property type="entry name" value="MMS19_N"/>
    <property type="match status" value="1"/>
</dbReference>
<comment type="similarity">
    <text evidence="2 5">Belongs to the MET18/MMS19 family.</text>
</comment>
<comment type="caution">
    <text evidence="8">The sequence shown here is derived from an EMBL/GenBank/DDBJ whole genome shotgun (WGS) entry which is preliminary data.</text>
</comment>
<dbReference type="InterPro" id="IPR029240">
    <property type="entry name" value="MMS19_N"/>
</dbReference>
<sequence>METMESSTSAAGQKNDFPDRTVSEYVELSSNATQNEEELSKITIDIAGRIELGTEGKQTFGLFLRELAPFISPGASLVDSAIVSAVTTLLCARIRFAEEENYRANIKDAASALLSLSLMKNFLKSDAVIILDDFFRLSTSLWTQQIVATRLAVYELLQSLLTNHREELLKQDLIGHKLAEGFTGLAVPEKDATCLRQVFPIYASLSKDREAWGINDEDLEMIWDSFIRYYPIKIAAFGRKNADLSKPDPLILRELLLQCFISTSGYAQWSFPRLIDLLDVQSDVSADFKNDALKTLAACVKAYDQPTIDTWAPKLWDSLKFEVLNGENDDFISGAILVIRELTQKSTIAIFESAWTNDTPLPPFIINLAAEMSQRLVEPAQRYTPQCAKILSAVASVNPFAFHAIARLILARLITVYQSLDTTAKKDNMVRLFNDLIKACSISLQGHDLVNGPHKQALRTLRALQSPLVEIYFEAMSQPVTSDADEIKFRMTTMKGLSGLFEIPDYITTKQGVLVEGLPVFEVSSFLSEYEKGTIVDSLSKVVLVTLPSNAEIYVQAIAALRTTAIHDPRMFAKITLENFLEALPKSVASKAETEDIVHKLESLARIACGDLVVVSPAYEDSVSQKPTKCQLFFNFSNALLQKLESVIQHKNQGRYAFVIVAALYRGLLLFDAALDQHSTQGTTEVQDEGLERPNGVYGDFIIRLYRLCTQRKDNKTLNSTYIGLRELPCGGEVFDDKFLTLVGKYAIAGLRSKHVPASASPLNWYSQKSSAGLNQDKPSKGERPHDVWALFDQDIKYDEENFEQYNCVSGPTDKCSANILSMSLLAGIPKEVDHRLNITQAAANMVRNAISKSNGASIDARMSFIYTLQLLVNKFGALKIPTDSESSLVEVLRKHVQDAATYGDADAFRVYQTLAYVASAALLAFDPSHSMLIEMMIQNLQIPSRSIKVAQSFRILLAPSEVIAEKNACFVRPLAKGRLYALVVPHLITEYSKKENATFRESYLIALAAVLSYMPLQLIKADAPRLLPLLLAGTDVNNAGDDDQTKMDCITVLNNLIPEVPEVVEEHVDSIINRMVERIHNTMAEPSDASPPCRKMALECIRLLAIHTRPVVALKRKPRIMRELEVASNDVSRTVRAAADRARIFWFNVTDDEVKEDE</sequence>
<dbReference type="STRING" id="1849047.A0A3D8SDC7"/>
<dbReference type="Proteomes" id="UP000256645">
    <property type="component" value="Unassembled WGS sequence"/>
</dbReference>
<accession>A0A3D8SDC7</accession>
<protein>
    <recommendedName>
        <fullName evidence="5">MMS19 nucleotide excision repair protein</fullName>
    </recommendedName>
</protein>
<dbReference type="InterPro" id="IPR011989">
    <property type="entry name" value="ARM-like"/>
</dbReference>
<comment type="function">
    <text evidence="5">Key component of the cytosolic iron-sulfur protein assembly (CIA) complex, a multiprotein complex that mediates the incorporation of iron-sulfur cluster into apoproteins specifically involved in DNA metabolism and genomic integrity. In the CIA complex, MMS19 acts as an adapter between early-acting CIA components and a subset of cellular target iron-sulfur proteins.</text>
</comment>
<dbReference type="AlphaFoldDB" id="A0A3D8SDC7"/>
<dbReference type="PANTHER" id="PTHR12891">
    <property type="entry name" value="DNA REPAIR/TRANSCRIPTION PROTEIN MET18/MMS19"/>
    <property type="match status" value="1"/>
</dbReference>
<feature type="domain" description="MMS19 N-terminal" evidence="7">
    <location>
        <begin position="103"/>
        <end position="325"/>
    </location>
</feature>
<dbReference type="InterPro" id="IPR016024">
    <property type="entry name" value="ARM-type_fold"/>
</dbReference>
<keyword evidence="5" id="KW-0227">DNA damage</keyword>
<dbReference type="OrthoDB" id="342900at2759"/>
<dbReference type="GO" id="GO:0016226">
    <property type="term" value="P:iron-sulfur cluster assembly"/>
    <property type="evidence" value="ECO:0007669"/>
    <property type="project" value="UniProtKB-UniRule"/>
</dbReference>
<dbReference type="EMBL" id="PDLM01000002">
    <property type="protein sequence ID" value="RDW84347.1"/>
    <property type="molecule type" value="Genomic_DNA"/>
</dbReference>
<evidence type="ECO:0000313" key="9">
    <source>
        <dbReference type="Proteomes" id="UP000256645"/>
    </source>
</evidence>
<feature type="domain" description="MMS19 C-terminal" evidence="6">
    <location>
        <begin position="631"/>
        <end position="1106"/>
    </location>
</feature>
<evidence type="ECO:0000256" key="3">
    <source>
        <dbReference type="ARBA" id="ARBA00022737"/>
    </source>
</evidence>